<feature type="transmembrane region" description="Helical" evidence="13">
    <location>
        <begin position="323"/>
        <end position="344"/>
    </location>
</feature>
<dbReference type="GO" id="GO:0022857">
    <property type="term" value="F:transmembrane transporter activity"/>
    <property type="evidence" value="ECO:0007669"/>
    <property type="project" value="InterPro"/>
</dbReference>
<feature type="transmembrane region" description="Helical" evidence="13">
    <location>
        <begin position="156"/>
        <end position="173"/>
    </location>
</feature>
<dbReference type="CDD" id="cd00082">
    <property type="entry name" value="HisKA"/>
    <property type="match status" value="1"/>
</dbReference>
<dbReference type="SUPFAM" id="SSF55874">
    <property type="entry name" value="ATPase domain of HSP90 chaperone/DNA topoisomerase II/histidine kinase"/>
    <property type="match status" value="1"/>
</dbReference>
<feature type="transmembrane region" description="Helical" evidence="13">
    <location>
        <begin position="113"/>
        <end position="136"/>
    </location>
</feature>
<keyword evidence="12" id="KW-0175">Coiled coil</keyword>
<comment type="caution">
    <text evidence="15">The sequence shown here is derived from an EMBL/GenBank/DDBJ whole genome shotgun (WGS) entry which is preliminary data.</text>
</comment>
<dbReference type="InterPro" id="IPR001734">
    <property type="entry name" value="Na/solute_symporter"/>
</dbReference>
<feature type="transmembrane region" description="Helical" evidence="13">
    <location>
        <begin position="408"/>
        <end position="429"/>
    </location>
</feature>
<evidence type="ECO:0000256" key="10">
    <source>
        <dbReference type="ARBA" id="ARBA00023012"/>
    </source>
</evidence>
<dbReference type="AlphaFoldDB" id="A0A2S7I837"/>
<dbReference type="FunFam" id="1.10.287.130:FF:000001">
    <property type="entry name" value="Two-component sensor histidine kinase"/>
    <property type="match status" value="1"/>
</dbReference>
<feature type="transmembrane region" description="Helical" evidence="13">
    <location>
        <begin position="240"/>
        <end position="257"/>
    </location>
</feature>
<keyword evidence="11 13" id="KW-0472">Membrane</keyword>
<feature type="domain" description="Histidine kinase" evidence="14">
    <location>
        <begin position="669"/>
        <end position="886"/>
    </location>
</feature>
<dbReference type="PANTHER" id="PTHR43711:SF26">
    <property type="entry name" value="SENSOR HISTIDINE KINASE RCSC"/>
    <property type="match status" value="1"/>
</dbReference>
<feature type="transmembrane region" description="Helical" evidence="13">
    <location>
        <begin position="436"/>
        <end position="460"/>
    </location>
</feature>
<evidence type="ECO:0000256" key="8">
    <source>
        <dbReference type="ARBA" id="ARBA00022777"/>
    </source>
</evidence>
<keyword evidence="6" id="KW-0808">Transferase</keyword>
<dbReference type="PROSITE" id="PS50283">
    <property type="entry name" value="NA_SOLUT_SYMP_3"/>
    <property type="match status" value="1"/>
</dbReference>
<dbReference type="InterPro" id="IPR038377">
    <property type="entry name" value="Na/Glc_symporter_sf"/>
</dbReference>
<evidence type="ECO:0000256" key="4">
    <source>
        <dbReference type="ARBA" id="ARBA00012438"/>
    </source>
</evidence>
<dbReference type="Proteomes" id="UP000238565">
    <property type="component" value="Unassembled WGS sequence"/>
</dbReference>
<keyword evidence="9 13" id="KW-1133">Transmembrane helix</keyword>
<comment type="similarity">
    <text evidence="3">Belongs to the sodium:solute symporter (SSF) (TC 2.A.21) family.</text>
</comment>
<dbReference type="InterPro" id="IPR003661">
    <property type="entry name" value="HisK_dim/P_dom"/>
</dbReference>
<dbReference type="Pfam" id="PF02518">
    <property type="entry name" value="HATPase_c"/>
    <property type="match status" value="1"/>
</dbReference>
<evidence type="ECO:0000256" key="6">
    <source>
        <dbReference type="ARBA" id="ARBA00022679"/>
    </source>
</evidence>
<name>A0A2S7I837_9FLAO</name>
<evidence type="ECO:0000313" key="16">
    <source>
        <dbReference type="Proteomes" id="UP000238565"/>
    </source>
</evidence>
<evidence type="ECO:0000256" key="13">
    <source>
        <dbReference type="SAM" id="Phobius"/>
    </source>
</evidence>
<dbReference type="PRINTS" id="PR00344">
    <property type="entry name" value="BCTRLSENSOR"/>
</dbReference>
<evidence type="ECO:0000256" key="12">
    <source>
        <dbReference type="SAM" id="Coils"/>
    </source>
</evidence>
<dbReference type="Gene3D" id="1.10.287.130">
    <property type="match status" value="1"/>
</dbReference>
<dbReference type="SMART" id="SM00388">
    <property type="entry name" value="HisKA"/>
    <property type="match status" value="1"/>
</dbReference>
<feature type="transmembrane region" description="Helical" evidence="13">
    <location>
        <begin position="194"/>
        <end position="212"/>
    </location>
</feature>
<feature type="transmembrane region" description="Helical" evidence="13">
    <location>
        <begin position="66"/>
        <end position="83"/>
    </location>
</feature>
<dbReference type="Pfam" id="PF00512">
    <property type="entry name" value="HisKA"/>
    <property type="match status" value="1"/>
</dbReference>
<keyword evidence="7 13" id="KW-0812">Transmembrane</keyword>
<evidence type="ECO:0000256" key="5">
    <source>
        <dbReference type="ARBA" id="ARBA00022553"/>
    </source>
</evidence>
<evidence type="ECO:0000256" key="1">
    <source>
        <dbReference type="ARBA" id="ARBA00000085"/>
    </source>
</evidence>
<feature type="transmembrane region" description="Helical" evidence="13">
    <location>
        <begin position="385"/>
        <end position="402"/>
    </location>
</feature>
<accession>A0A2S7I837</accession>
<dbReference type="GO" id="GO:0000155">
    <property type="term" value="F:phosphorelay sensor kinase activity"/>
    <property type="evidence" value="ECO:0007669"/>
    <property type="project" value="InterPro"/>
</dbReference>
<evidence type="ECO:0000259" key="14">
    <source>
        <dbReference type="PROSITE" id="PS50109"/>
    </source>
</evidence>
<evidence type="ECO:0000256" key="7">
    <source>
        <dbReference type="ARBA" id="ARBA00022692"/>
    </source>
</evidence>
<evidence type="ECO:0000256" key="9">
    <source>
        <dbReference type="ARBA" id="ARBA00022989"/>
    </source>
</evidence>
<feature type="transmembrane region" description="Helical" evidence="13">
    <location>
        <begin position="6"/>
        <end position="24"/>
    </location>
</feature>
<dbReference type="SUPFAM" id="SSF47384">
    <property type="entry name" value="Homodimeric domain of signal transducing histidine kinase"/>
    <property type="match status" value="1"/>
</dbReference>
<evidence type="ECO:0000256" key="11">
    <source>
        <dbReference type="ARBA" id="ARBA00023136"/>
    </source>
</evidence>
<dbReference type="Gene3D" id="1.20.1730.10">
    <property type="entry name" value="Sodium/glucose cotransporter"/>
    <property type="match status" value="1"/>
</dbReference>
<proteinExistence type="inferred from homology"/>
<dbReference type="PROSITE" id="PS00457">
    <property type="entry name" value="NA_SOLUT_SYMP_2"/>
    <property type="match status" value="1"/>
</dbReference>
<dbReference type="InterPro" id="IPR036890">
    <property type="entry name" value="HATPase_C_sf"/>
</dbReference>
<keyword evidence="5" id="KW-0597">Phosphoprotein</keyword>
<organism evidence="15 16">
    <name type="scientific">Cloacibacterium normanense</name>
    <dbReference type="NCBI Taxonomy" id="237258"/>
    <lineage>
        <taxon>Bacteria</taxon>
        <taxon>Pseudomonadati</taxon>
        <taxon>Bacteroidota</taxon>
        <taxon>Flavobacteriia</taxon>
        <taxon>Flavobacteriales</taxon>
        <taxon>Weeksellaceae</taxon>
    </lineage>
</organism>
<dbReference type="InterPro" id="IPR004358">
    <property type="entry name" value="Sig_transdc_His_kin-like_C"/>
</dbReference>
<dbReference type="EC" id="2.7.13.3" evidence="4"/>
<evidence type="ECO:0000313" key="15">
    <source>
        <dbReference type="EMBL" id="PPZ92722.1"/>
    </source>
</evidence>
<dbReference type="Gene3D" id="3.30.565.10">
    <property type="entry name" value="Histidine kinase-like ATPase, C-terminal domain"/>
    <property type="match status" value="1"/>
</dbReference>
<feature type="coiled-coil region" evidence="12">
    <location>
        <begin position="628"/>
        <end position="662"/>
    </location>
</feature>
<feature type="transmembrane region" description="Helical" evidence="13">
    <location>
        <begin position="36"/>
        <end position="54"/>
    </location>
</feature>
<dbReference type="PANTHER" id="PTHR43711">
    <property type="entry name" value="TWO-COMPONENT HISTIDINE KINASE"/>
    <property type="match status" value="1"/>
</dbReference>
<comment type="catalytic activity">
    <reaction evidence="1">
        <text>ATP + protein L-histidine = ADP + protein N-phospho-L-histidine.</text>
        <dbReference type="EC" id="2.7.13.3"/>
    </reaction>
</comment>
<dbReference type="InterPro" id="IPR018212">
    <property type="entry name" value="Na/solute_symporter_CS"/>
</dbReference>
<dbReference type="InterPro" id="IPR003594">
    <property type="entry name" value="HATPase_dom"/>
</dbReference>
<dbReference type="EMBL" id="PTPZ01000001">
    <property type="protein sequence ID" value="PPZ92722.1"/>
    <property type="molecule type" value="Genomic_DNA"/>
</dbReference>
<dbReference type="SMART" id="SM00387">
    <property type="entry name" value="HATPase_c"/>
    <property type="match status" value="1"/>
</dbReference>
<feature type="transmembrane region" description="Helical" evidence="13">
    <location>
        <begin position="278"/>
        <end position="303"/>
    </location>
</feature>
<dbReference type="RefSeq" id="WP_104792525.1">
    <property type="nucleotide sequence ID" value="NZ_PTPZ01000001.1"/>
</dbReference>
<dbReference type="InterPro" id="IPR005467">
    <property type="entry name" value="His_kinase_dom"/>
</dbReference>
<dbReference type="InterPro" id="IPR036097">
    <property type="entry name" value="HisK_dim/P_sf"/>
</dbReference>
<evidence type="ECO:0000256" key="3">
    <source>
        <dbReference type="ARBA" id="ARBA00006434"/>
    </source>
</evidence>
<dbReference type="GO" id="GO:0016020">
    <property type="term" value="C:membrane"/>
    <property type="evidence" value="ECO:0007669"/>
    <property type="project" value="UniProtKB-SubCell"/>
</dbReference>
<keyword evidence="10" id="KW-0902">Two-component regulatory system</keyword>
<protein>
    <recommendedName>
        <fullName evidence="4">histidine kinase</fullName>
        <ecNumber evidence="4">2.7.13.3</ecNumber>
    </recommendedName>
</protein>
<evidence type="ECO:0000256" key="2">
    <source>
        <dbReference type="ARBA" id="ARBA00004141"/>
    </source>
</evidence>
<dbReference type="InterPro" id="IPR050736">
    <property type="entry name" value="Sensor_HK_Regulatory"/>
</dbReference>
<gene>
    <name evidence="15" type="ORF">C3729_01560</name>
</gene>
<comment type="subcellular location">
    <subcellularLocation>
        <location evidence="2">Membrane</location>
        <topology evidence="2">Multi-pass membrane protein</topology>
    </subcellularLocation>
</comment>
<feature type="transmembrane region" description="Helical" evidence="13">
    <location>
        <begin position="480"/>
        <end position="506"/>
    </location>
</feature>
<reference evidence="15 16" key="1">
    <citation type="submission" date="2018-02" db="EMBL/GenBank/DDBJ databases">
        <title>Draft genome sequence of bacterial isolates from marine environment.</title>
        <authorList>
            <person name="Singh S.K."/>
            <person name="Hill R."/>
            <person name="Major S."/>
            <person name="Cai H."/>
            <person name="Li Y."/>
        </authorList>
    </citation>
    <scope>NUCLEOTIDE SEQUENCE [LARGE SCALE GENOMIC DNA]</scope>
    <source>
        <strain evidence="15 16">IMET F</strain>
    </source>
</reference>
<keyword evidence="8" id="KW-0418">Kinase</keyword>
<dbReference type="PROSITE" id="PS50109">
    <property type="entry name" value="HIS_KIN"/>
    <property type="match status" value="1"/>
</dbReference>
<sequence length="886" mass="100984">MNNFQLFAIIMLYLALLFFIAYWAEKKKSNFWANNPYIYSLSLAVYCTAWTYYGSIGVAANQGLEYLAIYIGPIIIIPAWIVINNKIIRISRVNKISSIADFISLRYGNSRSFGALISIVCILAIIPYIGIQIKAISDTFHQITLSENSDNVFTDTATYVVILIAIFSSYYGTRYVDASEKRLGIISAVAVESFLKLIFFVVLGLFVTYGVFNGFEDIYQQAQKFEDFAAKNTFNGLEGSINFAITSLLSMSAIFLLPRQFHTTIVENRKEKHLKTAIWLFPLYLLIFNFFVFPIAWGGRILFEGQNVNPELFPILIPQKFGNILVSVMVFLGGLSASVSMIIISSITLSVMLSNNVIIPYGWIDTFKKNPENFNTKNIVSIRKVSIFMLIISAFLFYKYLIIKSSLFSVGLVSFVLIAQLAPSFFGAIFWRRGSYYGAVTGIIAGVIICYVNLIIPQYIQTINPEFSLENYRILDFFRIPYLSTLAQVFFWSILVNSFLFAVISVSVKGNYRERNFAEIYIDIDQYIQNHEGAYIWKGKANISDIEKILVRFLGEKKTKQALKIFNMKYNITDETDTADSRLIKFSENLLAGRIGTASAKILVEGVTKEDKISLPEVLNILEESKENITLNRKLTEQSKQLRRLSEDLQVANTNLIEKDKQKDDFLDSVAHELRTPITAIRAASEILLDDDEIPTEIKKEFLGNIISESDRLNEIINDILYLDKLESGIIQLNIQKNNIVETYHKALKPILHLIQQKNIHHSEIDLLNQKEYEYDEARMIQVFQNILGNAYKFTDESGMIQTKFIEKEGQLNISIFNTGKKIPEEDIELIFDKFYQSKNQNIRKPIGTGLGLAICKKIIEAHKGEISAENKEIGVVFNIILRFET</sequence>